<comment type="caution">
    <text evidence="1">The sequence shown here is derived from an EMBL/GenBank/DDBJ whole genome shotgun (WGS) entry which is preliminary data.</text>
</comment>
<dbReference type="EMBL" id="AZFW01000126">
    <property type="protein sequence ID" value="KRM25154.1"/>
    <property type="molecule type" value="Genomic_DNA"/>
</dbReference>
<dbReference type="Proteomes" id="UP000050949">
    <property type="component" value="Unassembled WGS sequence"/>
</dbReference>
<proteinExistence type="predicted"/>
<accession>A0A0R1X4U3</accession>
<sequence>MTDHYRDINAPDQFVFDHADDLFSRLEPRHDYWASSQTYIRFQRTYTGNKREVLQLNFSWWDYDSEHYYLVRLFDPVTKQTIRYHRLRRSAYTGRALMVRVEEPKGGPSNGQEERQGD</sequence>
<evidence type="ECO:0000313" key="1">
    <source>
        <dbReference type="EMBL" id="KRM25154.1"/>
    </source>
</evidence>
<dbReference type="AlphaFoldDB" id="A0A0R1X4U3"/>
<name>A0A0R1X4U3_9LACO</name>
<reference evidence="1 2" key="1">
    <citation type="journal article" date="2015" name="Genome Announc.">
        <title>Expanding the biotechnology potential of lactobacilli through comparative genomics of 213 strains and associated genera.</title>
        <authorList>
            <person name="Sun Z."/>
            <person name="Harris H.M."/>
            <person name="McCann A."/>
            <person name="Guo C."/>
            <person name="Argimon S."/>
            <person name="Zhang W."/>
            <person name="Yang X."/>
            <person name="Jeffery I.B."/>
            <person name="Cooney J.C."/>
            <person name="Kagawa T.F."/>
            <person name="Liu W."/>
            <person name="Song Y."/>
            <person name="Salvetti E."/>
            <person name="Wrobel A."/>
            <person name="Rasinkangas P."/>
            <person name="Parkhill J."/>
            <person name="Rea M.C."/>
            <person name="O'Sullivan O."/>
            <person name="Ritari J."/>
            <person name="Douillard F.P."/>
            <person name="Paul Ross R."/>
            <person name="Yang R."/>
            <person name="Briner A.E."/>
            <person name="Felis G.E."/>
            <person name="de Vos W.M."/>
            <person name="Barrangou R."/>
            <person name="Klaenhammer T.R."/>
            <person name="Caufield P.W."/>
            <person name="Cui Y."/>
            <person name="Zhang H."/>
            <person name="O'Toole P.W."/>
        </authorList>
    </citation>
    <scope>NUCLEOTIDE SEQUENCE [LARGE SCALE GENOMIC DNA]</scope>
    <source>
        <strain evidence="1 2">DSM 16991</strain>
    </source>
</reference>
<protein>
    <submittedName>
        <fullName evidence="1">Uncharacterized protein</fullName>
    </submittedName>
</protein>
<dbReference type="PATRIC" id="fig|1122147.4.peg.1131"/>
<organism evidence="1 2">
    <name type="scientific">Schleiferilactobacillus harbinensis DSM 16991</name>
    <dbReference type="NCBI Taxonomy" id="1122147"/>
    <lineage>
        <taxon>Bacteria</taxon>
        <taxon>Bacillati</taxon>
        <taxon>Bacillota</taxon>
        <taxon>Bacilli</taxon>
        <taxon>Lactobacillales</taxon>
        <taxon>Lactobacillaceae</taxon>
        <taxon>Schleiferilactobacillus</taxon>
    </lineage>
</organism>
<gene>
    <name evidence="1" type="ORF">FC91_GL001092</name>
</gene>
<evidence type="ECO:0000313" key="2">
    <source>
        <dbReference type="Proteomes" id="UP000050949"/>
    </source>
</evidence>